<dbReference type="PANTHER" id="PTHR24347">
    <property type="entry name" value="SERINE/THREONINE-PROTEIN KINASE"/>
    <property type="match status" value="1"/>
</dbReference>
<dbReference type="SMART" id="SM00220">
    <property type="entry name" value="S_TKc"/>
    <property type="match status" value="1"/>
</dbReference>
<dbReference type="OrthoDB" id="539158at2759"/>
<dbReference type="VEuPathDB" id="MicrosporidiaDB:ECANGB1_18"/>
<accession>A0A1Y1S5U4</accession>
<dbReference type="InterPro" id="IPR011009">
    <property type="entry name" value="Kinase-like_dom_sf"/>
</dbReference>
<dbReference type="Proteomes" id="UP000192639">
    <property type="component" value="Unassembled WGS sequence"/>
</dbReference>
<reference evidence="3 4" key="1">
    <citation type="journal article" date="2017" name="Environ. Microbiol.">
        <title>Decay of the glycolytic pathway and adaptation to intranuclear parasitism within Enterocytozoonidae microsporidia.</title>
        <authorList>
            <person name="Wiredu Boakye D."/>
            <person name="Jaroenlak P."/>
            <person name="Prachumwat A."/>
            <person name="Williams T.A."/>
            <person name="Bateman K.S."/>
            <person name="Itsathitphaisarn O."/>
            <person name="Sritunyalucksana K."/>
            <person name="Paszkiewicz K.H."/>
            <person name="Moore K.A."/>
            <person name="Stentiford G.D."/>
            <person name="Williams B.A."/>
        </authorList>
    </citation>
    <scope>NUCLEOTIDE SEQUENCE [LARGE SCALE GENOMIC DNA]</scope>
    <source>
        <strain evidence="3 4">GB1</strain>
    </source>
</reference>
<dbReference type="AlphaFoldDB" id="A0A1Y1S5U4"/>
<gene>
    <name evidence="3" type="primary">KCC1</name>
    <name evidence="3" type="ORF">ECANGB1_18</name>
</gene>
<protein>
    <submittedName>
        <fullName evidence="3">KCC1</fullName>
    </submittedName>
</protein>
<dbReference type="Pfam" id="PF00069">
    <property type="entry name" value="Pkinase"/>
    <property type="match status" value="1"/>
</dbReference>
<sequence length="319" mass="37236">MFIRIILASPFVEESTRLSQSQMNLMNRSNLRVYTAKAIQYVMRETDISKMAVLADNYNLSSMDWEHKGNARILVRNDGIKRYLVKMKFEIAMGIQCESVNEIEKFKQLKHENIAKVYTSVTARNKIRLFGTQRPVDVVNCVMVMEYLDVDTEEIQGNVKMIRKMLKDVLCALEYMHRFKTANLDIRPMNIKGIRKGNEITWKLFDMESAVYLYRDGLMKSMYVYAPMYTDVLNKYDVSFAADIFQVGMTAWSLMMTDNERQARLAESIQEKFTGFEMDFNASIPEKMRSFIKEATNKDPKKRPTAEELLSHPFLTEDD</sequence>
<feature type="compositionally biased region" description="Basic and acidic residues" evidence="1">
    <location>
        <begin position="294"/>
        <end position="310"/>
    </location>
</feature>
<dbReference type="EMBL" id="LWDP01000097">
    <property type="protein sequence ID" value="ORD93372.1"/>
    <property type="molecule type" value="Genomic_DNA"/>
</dbReference>
<proteinExistence type="predicted"/>
<dbReference type="SUPFAM" id="SSF56112">
    <property type="entry name" value="Protein kinase-like (PK-like)"/>
    <property type="match status" value="1"/>
</dbReference>
<keyword evidence="4" id="KW-1185">Reference proteome</keyword>
<evidence type="ECO:0000259" key="2">
    <source>
        <dbReference type="PROSITE" id="PS50011"/>
    </source>
</evidence>
<evidence type="ECO:0000256" key="1">
    <source>
        <dbReference type="SAM" id="MobiDB-lite"/>
    </source>
</evidence>
<feature type="region of interest" description="Disordered" evidence="1">
    <location>
        <begin position="294"/>
        <end position="319"/>
    </location>
</feature>
<dbReference type="PROSITE" id="PS50011">
    <property type="entry name" value="PROTEIN_KINASE_DOM"/>
    <property type="match status" value="1"/>
</dbReference>
<name>A0A1Y1S5U4_9MICR</name>
<feature type="domain" description="Protein kinase" evidence="2">
    <location>
        <begin position="28"/>
        <end position="315"/>
    </location>
</feature>
<dbReference type="InterPro" id="IPR000719">
    <property type="entry name" value="Prot_kinase_dom"/>
</dbReference>
<dbReference type="GO" id="GO:0005524">
    <property type="term" value="F:ATP binding"/>
    <property type="evidence" value="ECO:0007669"/>
    <property type="project" value="InterPro"/>
</dbReference>
<evidence type="ECO:0000313" key="3">
    <source>
        <dbReference type="EMBL" id="ORD93372.1"/>
    </source>
</evidence>
<dbReference type="GO" id="GO:0004672">
    <property type="term" value="F:protein kinase activity"/>
    <property type="evidence" value="ECO:0007669"/>
    <property type="project" value="InterPro"/>
</dbReference>
<evidence type="ECO:0000313" key="4">
    <source>
        <dbReference type="Proteomes" id="UP000192639"/>
    </source>
</evidence>
<organism evidence="3 4">
    <name type="scientific">Enterospora canceri</name>
    <dbReference type="NCBI Taxonomy" id="1081671"/>
    <lineage>
        <taxon>Eukaryota</taxon>
        <taxon>Fungi</taxon>
        <taxon>Fungi incertae sedis</taxon>
        <taxon>Microsporidia</taxon>
        <taxon>Enterocytozoonidae</taxon>
        <taxon>Enterospora</taxon>
    </lineage>
</organism>
<dbReference type="Gene3D" id="1.10.510.10">
    <property type="entry name" value="Transferase(Phosphotransferase) domain 1"/>
    <property type="match status" value="1"/>
</dbReference>
<comment type="caution">
    <text evidence="3">The sequence shown here is derived from an EMBL/GenBank/DDBJ whole genome shotgun (WGS) entry which is preliminary data.</text>
</comment>